<dbReference type="EMBL" id="CAJNOG010001646">
    <property type="protein sequence ID" value="CAF1461247.1"/>
    <property type="molecule type" value="Genomic_DNA"/>
</dbReference>
<dbReference type="SUPFAM" id="SSF52047">
    <property type="entry name" value="RNI-like"/>
    <property type="match status" value="1"/>
</dbReference>
<sequence length="306" mass="35059">MGTYGTKNNDLHLLLAQLPSLLHLNLDFSTSGFNWKYDGSLWEHFIRTKLPLLQKLEFIFHYRQWREGDKYSLDSFTNHFRTLFWLEEKRRFVTCKYIITSPQSMRVSTSRFTAKFRILMKCAISARSNMNCSNIHGKHEMIDAMKKKTLTILNLRENNISDEGIQYLADSLQDNTTLIEIFLGSNLIGPSGAQYLANALRSNAALIVLDLWDNQIASEGIHHLANALQNNTTITELYVGRNEIKDEGAIHMANLLRNNTTLIILDLCDNAIRALGAQHLADALQNTDYILLTRQSDWKCKSSVFD</sequence>
<evidence type="ECO:0000313" key="2">
    <source>
        <dbReference type="EMBL" id="CAF3864784.1"/>
    </source>
</evidence>
<dbReference type="EMBL" id="CAJOAZ010001848">
    <property type="protein sequence ID" value="CAF3864784.1"/>
    <property type="molecule type" value="Genomic_DNA"/>
</dbReference>
<evidence type="ECO:0000313" key="1">
    <source>
        <dbReference type="EMBL" id="CAF1461247.1"/>
    </source>
</evidence>
<dbReference type="PANTHER" id="PTHR24114:SF2">
    <property type="entry name" value="F-BOX DOMAIN-CONTAINING PROTEIN-RELATED"/>
    <property type="match status" value="1"/>
</dbReference>
<proteinExistence type="predicted"/>
<dbReference type="SMART" id="SM00368">
    <property type="entry name" value="LRR_RI"/>
    <property type="match status" value="5"/>
</dbReference>
<dbReference type="InterPro" id="IPR052394">
    <property type="entry name" value="LRR-containing"/>
</dbReference>
<accession>A0A819FHF7</accession>
<dbReference type="InterPro" id="IPR001611">
    <property type="entry name" value="Leu-rich_rpt"/>
</dbReference>
<dbReference type="PANTHER" id="PTHR24114">
    <property type="entry name" value="LEUCINE RICH REPEAT FAMILY PROTEIN"/>
    <property type="match status" value="1"/>
</dbReference>
<evidence type="ECO:0000313" key="3">
    <source>
        <dbReference type="Proteomes" id="UP000663844"/>
    </source>
</evidence>
<name>A0A819FHF7_9BILA</name>
<organism evidence="2 3">
    <name type="scientific">Adineta steineri</name>
    <dbReference type="NCBI Taxonomy" id="433720"/>
    <lineage>
        <taxon>Eukaryota</taxon>
        <taxon>Metazoa</taxon>
        <taxon>Spiralia</taxon>
        <taxon>Gnathifera</taxon>
        <taxon>Rotifera</taxon>
        <taxon>Eurotatoria</taxon>
        <taxon>Bdelloidea</taxon>
        <taxon>Adinetida</taxon>
        <taxon>Adinetidae</taxon>
        <taxon>Adineta</taxon>
    </lineage>
</organism>
<dbReference type="AlphaFoldDB" id="A0A819FHF7"/>
<comment type="caution">
    <text evidence="2">The sequence shown here is derived from an EMBL/GenBank/DDBJ whole genome shotgun (WGS) entry which is preliminary data.</text>
</comment>
<protein>
    <submittedName>
        <fullName evidence="2">Uncharacterized protein</fullName>
    </submittedName>
</protein>
<dbReference type="Proteomes" id="UP000663844">
    <property type="component" value="Unassembled WGS sequence"/>
</dbReference>
<reference evidence="2" key="1">
    <citation type="submission" date="2021-02" db="EMBL/GenBank/DDBJ databases">
        <authorList>
            <person name="Nowell W R."/>
        </authorList>
    </citation>
    <scope>NUCLEOTIDE SEQUENCE</scope>
</reference>
<dbReference type="Proteomes" id="UP000663845">
    <property type="component" value="Unassembled WGS sequence"/>
</dbReference>
<dbReference type="Pfam" id="PF13516">
    <property type="entry name" value="LRR_6"/>
    <property type="match status" value="3"/>
</dbReference>
<dbReference type="InterPro" id="IPR032675">
    <property type="entry name" value="LRR_dom_sf"/>
</dbReference>
<dbReference type="Gene3D" id="3.80.10.10">
    <property type="entry name" value="Ribonuclease Inhibitor"/>
    <property type="match status" value="2"/>
</dbReference>
<gene>
    <name evidence="1" type="ORF">JYZ213_LOCUS41266</name>
    <name evidence="2" type="ORF">OXD698_LOCUS22021</name>
</gene>